<feature type="transmembrane region" description="Helical" evidence="1">
    <location>
        <begin position="100"/>
        <end position="120"/>
    </location>
</feature>
<organism evidence="2 3">
    <name type="scientific">Brumimicrobium aurantiacum</name>
    <dbReference type="NCBI Taxonomy" id="1737063"/>
    <lineage>
        <taxon>Bacteria</taxon>
        <taxon>Pseudomonadati</taxon>
        <taxon>Bacteroidota</taxon>
        <taxon>Flavobacteriia</taxon>
        <taxon>Flavobacteriales</taxon>
        <taxon>Crocinitomicaceae</taxon>
        <taxon>Brumimicrobium</taxon>
    </lineage>
</organism>
<keyword evidence="3" id="KW-1185">Reference proteome</keyword>
<dbReference type="Proteomes" id="UP000257127">
    <property type="component" value="Unassembled WGS sequence"/>
</dbReference>
<keyword evidence="1" id="KW-1133">Transmembrane helix</keyword>
<sequence>MNTESTTVSKTYNLLQLKSRPKLLNILLFLSTIYVFSTLGTAVQKLSEGPMTEIQLQEEMELAYGSIETLTAQGLSQDNIQAIQLIKDNVAYINNHSFDLTYNLMIVVSLLGFLSILLMFSKQKAGFYAYILYSLASVASIFIITPQDLILFSTLLFVIIPSVVLIFLYNMAMKEVETRDQMLLTFSE</sequence>
<protein>
    <submittedName>
        <fullName evidence="2">Uncharacterized protein</fullName>
    </submittedName>
</protein>
<name>A0A3E1EYK3_9FLAO</name>
<dbReference type="EMBL" id="QURB01000003">
    <property type="protein sequence ID" value="RFC54629.1"/>
    <property type="molecule type" value="Genomic_DNA"/>
</dbReference>
<proteinExistence type="predicted"/>
<reference evidence="2 3" key="1">
    <citation type="submission" date="2018-08" db="EMBL/GenBank/DDBJ databases">
        <title>The draft genome squence of Brumimicrobium sp. N62.</title>
        <authorList>
            <person name="Du Z.-J."/>
            <person name="Luo H.-R."/>
        </authorList>
    </citation>
    <scope>NUCLEOTIDE SEQUENCE [LARGE SCALE GENOMIC DNA]</scope>
    <source>
        <strain evidence="2 3">N62</strain>
    </source>
</reference>
<evidence type="ECO:0000313" key="2">
    <source>
        <dbReference type="EMBL" id="RFC54629.1"/>
    </source>
</evidence>
<evidence type="ECO:0000256" key="1">
    <source>
        <dbReference type="SAM" id="Phobius"/>
    </source>
</evidence>
<dbReference type="AlphaFoldDB" id="A0A3E1EYK3"/>
<keyword evidence="1" id="KW-0472">Membrane</keyword>
<evidence type="ECO:0000313" key="3">
    <source>
        <dbReference type="Proteomes" id="UP000257127"/>
    </source>
</evidence>
<keyword evidence="1" id="KW-0812">Transmembrane</keyword>
<gene>
    <name evidence="2" type="ORF">DXU93_06475</name>
</gene>
<feature type="transmembrane region" description="Helical" evidence="1">
    <location>
        <begin position="150"/>
        <end position="172"/>
    </location>
</feature>
<feature type="transmembrane region" description="Helical" evidence="1">
    <location>
        <begin position="23"/>
        <end position="43"/>
    </location>
</feature>
<comment type="caution">
    <text evidence="2">The sequence shown here is derived from an EMBL/GenBank/DDBJ whole genome shotgun (WGS) entry which is preliminary data.</text>
</comment>
<accession>A0A3E1EYK3</accession>
<feature type="transmembrane region" description="Helical" evidence="1">
    <location>
        <begin position="127"/>
        <end position="144"/>
    </location>
</feature>